<name>A0A8S5TFD9_9CAUD</name>
<keyword evidence="1" id="KW-0175">Coiled coil</keyword>
<feature type="coiled-coil region" evidence="1">
    <location>
        <begin position="34"/>
        <end position="61"/>
    </location>
</feature>
<reference evidence="2" key="1">
    <citation type="journal article" date="2021" name="Proc. Natl. Acad. Sci. U.S.A.">
        <title>A Catalog of Tens of Thousands of Viruses from Human Metagenomes Reveals Hidden Associations with Chronic Diseases.</title>
        <authorList>
            <person name="Tisza M.J."/>
            <person name="Buck C.B."/>
        </authorList>
    </citation>
    <scope>NUCLEOTIDE SEQUENCE</scope>
    <source>
        <strain evidence="2">Ct1yA16</strain>
    </source>
</reference>
<evidence type="ECO:0000256" key="1">
    <source>
        <dbReference type="SAM" id="Coils"/>
    </source>
</evidence>
<proteinExistence type="predicted"/>
<accession>A0A8S5TFD9</accession>
<dbReference type="EMBL" id="BK032816">
    <property type="protein sequence ID" value="DAF61739.1"/>
    <property type="molecule type" value="Genomic_DNA"/>
</dbReference>
<sequence length="154" mass="18334">MTELKKLEQELSEKEKIFDERYISGKGDYLSEEAEKMSHDIWRLRSKIADLKEKKEKTADELFEELGYEKYDNHPEQDFPPEPNMFTTQDVRRLYYEQTGVLENGMKGLEHIEFDLIKRNVVCWARINGRFTIVPLSIKELQAINKKCEELGWI</sequence>
<evidence type="ECO:0000313" key="2">
    <source>
        <dbReference type="EMBL" id="DAF61739.1"/>
    </source>
</evidence>
<protein>
    <submittedName>
        <fullName evidence="2">Uncharacterized protein</fullName>
    </submittedName>
</protein>
<organism evidence="2">
    <name type="scientific">Siphoviridae sp. ct1yA16</name>
    <dbReference type="NCBI Taxonomy" id="2827767"/>
    <lineage>
        <taxon>Viruses</taxon>
        <taxon>Duplodnaviria</taxon>
        <taxon>Heunggongvirae</taxon>
        <taxon>Uroviricota</taxon>
        <taxon>Caudoviricetes</taxon>
    </lineage>
</organism>